<proteinExistence type="predicted"/>
<dbReference type="AlphaFoldDB" id="A0A315XJP1"/>
<accession>A0A315XJP1</accession>
<dbReference type="EMBL" id="MZGS01000029">
    <property type="protein sequence ID" value="PWB84877.1"/>
    <property type="molecule type" value="Genomic_DNA"/>
</dbReference>
<gene>
    <name evidence="2" type="ORF">MBBTH_20210</name>
    <name evidence="3" type="ORF">MBBTH_20820</name>
</gene>
<comment type="caution">
    <text evidence="3">The sequence shown here is derived from an EMBL/GenBank/DDBJ whole genome shotgun (WGS) entry which is preliminary data.</text>
</comment>
<dbReference type="InterPro" id="IPR025668">
    <property type="entry name" value="Tnp_DDE_dom"/>
</dbReference>
<keyword evidence="4" id="KW-1185">Reference proteome</keyword>
<evidence type="ECO:0000313" key="3">
    <source>
        <dbReference type="EMBL" id="PWB84938.1"/>
    </source>
</evidence>
<protein>
    <recommendedName>
        <fullName evidence="1">Transposase DDE domain-containing protein</fullName>
    </recommendedName>
</protein>
<dbReference type="Proteomes" id="UP000251717">
    <property type="component" value="Unassembled WGS sequence"/>
</dbReference>
<name>A0A315XJP1_9EURY</name>
<dbReference type="PANTHER" id="PTHR33408:SF2">
    <property type="entry name" value="TRANSPOSASE DDE DOMAIN-CONTAINING PROTEIN"/>
    <property type="match status" value="1"/>
</dbReference>
<sequence length="70" mass="8485">MQRKMETDWAQKIYKKRSKTAELPFAHLKQNMKLHEFTTTGIKNTNTEFKLYTIGHNLKRIYNEINRKNN</sequence>
<organism evidence="3 4">
    <name type="scientific">Methanobrevibacter thaueri</name>
    <dbReference type="NCBI Taxonomy" id="190975"/>
    <lineage>
        <taxon>Archaea</taxon>
        <taxon>Methanobacteriati</taxon>
        <taxon>Methanobacteriota</taxon>
        <taxon>Methanomada group</taxon>
        <taxon>Methanobacteria</taxon>
        <taxon>Methanobacteriales</taxon>
        <taxon>Methanobacteriaceae</taxon>
        <taxon>Methanobrevibacter</taxon>
    </lineage>
</organism>
<dbReference type="EMBL" id="MZGS01000029">
    <property type="protein sequence ID" value="PWB84938.1"/>
    <property type="molecule type" value="Genomic_DNA"/>
</dbReference>
<evidence type="ECO:0000259" key="1">
    <source>
        <dbReference type="Pfam" id="PF13751"/>
    </source>
</evidence>
<dbReference type="Pfam" id="PF13751">
    <property type="entry name" value="DDE_Tnp_1_6"/>
    <property type="match status" value="1"/>
</dbReference>
<feature type="domain" description="Transposase DDE" evidence="1">
    <location>
        <begin position="2"/>
        <end position="61"/>
    </location>
</feature>
<evidence type="ECO:0000313" key="2">
    <source>
        <dbReference type="EMBL" id="PWB84877.1"/>
    </source>
</evidence>
<evidence type="ECO:0000313" key="4">
    <source>
        <dbReference type="Proteomes" id="UP000251717"/>
    </source>
</evidence>
<reference evidence="3 4" key="1">
    <citation type="submission" date="2017-03" db="EMBL/GenBank/DDBJ databases">
        <title>Genome sequence of Methanobrevibacter thaueri.</title>
        <authorList>
            <person name="Poehlein A."/>
            <person name="Seedorf H."/>
            <person name="Daniel R."/>
        </authorList>
    </citation>
    <scope>NUCLEOTIDE SEQUENCE [LARGE SCALE GENOMIC DNA]</scope>
    <source>
        <strain evidence="3 4">DSM 11995</strain>
    </source>
</reference>
<dbReference type="PANTHER" id="PTHR33408">
    <property type="entry name" value="TRANSPOSASE"/>
    <property type="match status" value="1"/>
</dbReference>